<name>A0AAP6WP26_CLOPF</name>
<dbReference type="InterPro" id="IPR057006">
    <property type="entry name" value="Phage_TAC_19"/>
</dbReference>
<organism evidence="1 2">
    <name type="scientific">Clostridium perfringens</name>
    <dbReference type="NCBI Taxonomy" id="1502"/>
    <lineage>
        <taxon>Bacteria</taxon>
        <taxon>Bacillati</taxon>
        <taxon>Bacillota</taxon>
        <taxon>Clostridia</taxon>
        <taxon>Eubacteriales</taxon>
        <taxon>Clostridiaceae</taxon>
        <taxon>Clostridium</taxon>
    </lineage>
</organism>
<sequence>MKITVKGKQYDSGKMLFDKYDVYTKARNKLAEKELFNSDDINLMIDTLVFIFDNKFTAKDIKSEMDISDIIFNFSSVDIEIAGKSNDKAFKASAGFMKGKKFKR</sequence>
<dbReference type="Proteomes" id="UP000481454">
    <property type="component" value="Unassembled WGS sequence"/>
</dbReference>
<comment type="caution">
    <text evidence="1">The sequence shown here is derived from an EMBL/GenBank/DDBJ whole genome shotgun (WGS) entry which is preliminary data.</text>
</comment>
<dbReference type="Pfam" id="PF23857">
    <property type="entry name" value="Phage_TAC_19"/>
    <property type="match status" value="1"/>
</dbReference>
<proteinExistence type="predicted"/>
<evidence type="ECO:0000313" key="1">
    <source>
        <dbReference type="EMBL" id="NGU30602.1"/>
    </source>
</evidence>
<dbReference type="EMBL" id="JAALLZ010000004">
    <property type="protein sequence ID" value="NGU30602.1"/>
    <property type="molecule type" value="Genomic_DNA"/>
</dbReference>
<gene>
    <name evidence="1" type="ORF">G6Z34_10835</name>
</gene>
<accession>A0AAP6WP26</accession>
<protein>
    <recommendedName>
        <fullName evidence="3">Gp12 protein</fullName>
    </recommendedName>
</protein>
<dbReference type="AlphaFoldDB" id="A0AAP6WP26"/>
<reference evidence="1 2" key="1">
    <citation type="submission" date="2020-02" db="EMBL/GenBank/DDBJ databases">
        <title>Genomic Insights into the Phylogeny and Genetic Plasticity of the Human and Animal Enteric Pathogen Clostridium perfringens.</title>
        <authorList>
            <person name="Feng Y."/>
            <person name="Hu Y."/>
        </authorList>
    </citation>
    <scope>NUCLEOTIDE SEQUENCE [LARGE SCALE GENOMIC DNA]</scope>
    <source>
        <strain evidence="1 2">CP-40</strain>
    </source>
</reference>
<evidence type="ECO:0008006" key="3">
    <source>
        <dbReference type="Google" id="ProtNLM"/>
    </source>
</evidence>
<dbReference type="RefSeq" id="WP_003459492.1">
    <property type="nucleotide sequence ID" value="NZ_CATNWX010000006.1"/>
</dbReference>
<evidence type="ECO:0000313" key="2">
    <source>
        <dbReference type="Proteomes" id="UP000481454"/>
    </source>
</evidence>